<organism evidence="1">
    <name type="scientific">uncultured Caudovirales phage</name>
    <dbReference type="NCBI Taxonomy" id="2100421"/>
    <lineage>
        <taxon>Viruses</taxon>
        <taxon>Duplodnaviria</taxon>
        <taxon>Heunggongvirae</taxon>
        <taxon>Uroviricota</taxon>
        <taxon>Caudoviricetes</taxon>
        <taxon>Peduoviridae</taxon>
        <taxon>Maltschvirus</taxon>
        <taxon>Maltschvirus maltsch</taxon>
    </lineage>
</organism>
<proteinExistence type="predicted"/>
<dbReference type="Pfam" id="PF24175">
    <property type="entry name" value="SU10_adaptor"/>
    <property type="match status" value="1"/>
</dbReference>
<gene>
    <name evidence="2" type="ORF">UFOVP1549_19</name>
    <name evidence="1" type="ORF">UFOVP303_14</name>
</gene>
<protein>
    <submittedName>
        <fullName evidence="1">Uncharacterized protein</fullName>
    </submittedName>
</protein>
<sequence length="238" mass="26733">MAYAQMTATSLRQTVRDITDLDTEDLPDSLLNLYIRDGYYRILDTASRWTFLEKSFTFNTVADQRAYPISAFTADPMAEIVSIVDNTAIGLRLDMVSHDEAESTYVGAYDTSGDPLFYSVWNGNIHLFPKPNNVRTLTVRGYREPTDWVTDGGYVDASPNLHFALVYYACSRVYQRLEDVAMADVYKRSFDEGVMLAVKSIQTPTSHANLVLSAGRTSGRPTFNGWMTRMGQGLKANQ</sequence>
<accession>A0A6J5LSA2</accession>
<dbReference type="InterPro" id="IPR056209">
    <property type="entry name" value="SU10_adaptor"/>
</dbReference>
<name>A0A6J5LSA2_9CAUD</name>
<dbReference type="EMBL" id="LR798394">
    <property type="protein sequence ID" value="CAB5228503.1"/>
    <property type="molecule type" value="Genomic_DNA"/>
</dbReference>
<evidence type="ECO:0000313" key="2">
    <source>
        <dbReference type="EMBL" id="CAB5228503.1"/>
    </source>
</evidence>
<dbReference type="EMBL" id="LR796315">
    <property type="protein sequence ID" value="CAB4135927.1"/>
    <property type="molecule type" value="Genomic_DNA"/>
</dbReference>
<evidence type="ECO:0000313" key="1">
    <source>
        <dbReference type="EMBL" id="CAB4135927.1"/>
    </source>
</evidence>
<reference evidence="1" key="1">
    <citation type="submission" date="2020-04" db="EMBL/GenBank/DDBJ databases">
        <authorList>
            <person name="Chiriac C."/>
            <person name="Salcher M."/>
            <person name="Ghai R."/>
            <person name="Kavagutti S V."/>
        </authorList>
    </citation>
    <scope>NUCLEOTIDE SEQUENCE</scope>
</reference>